<gene>
    <name evidence="1" type="ORF">H8R27_04400</name>
</gene>
<reference evidence="1 2" key="1">
    <citation type="submission" date="2020-08" db="EMBL/GenBank/DDBJ databases">
        <title>Description of novel Flavobacterium F-408 isolate.</title>
        <authorList>
            <person name="Saticioglu I.B."/>
            <person name="Duman M."/>
            <person name="Altun S."/>
        </authorList>
    </citation>
    <scope>NUCLEOTIDE SEQUENCE [LARGE SCALE GENOMIC DNA]</scope>
    <source>
        <strain evidence="1 2">F-408</strain>
    </source>
</reference>
<keyword evidence="2" id="KW-1185">Reference proteome</keyword>
<sequence>MKTTLTLLFLTFITQIFGQTSQLDKIESEIKENAMMGKFDKQIIDLNNDGKDDIIYLYQCGEPKCIKVFLNVGGLYKEQISEQCTSSFLWNVENKKILNLGLTHCCGESPYFSNRTFEFNQTSTTLKDNYVLTNSEYTEQISLLTPFSYSTNPFFVKVSLDNYNLRFSPSIEKLEGKAKETFTYACEDGTNIIAKLKITSRIKVLSELIEKDRKWLFVEVENSMIAEKCNPINFEFKEQKLRGWVSDKYVERE</sequence>
<dbReference type="RefSeq" id="WP_166125331.1">
    <property type="nucleotide sequence ID" value="NZ_JAANOQ010000001.1"/>
</dbReference>
<evidence type="ECO:0000313" key="2">
    <source>
        <dbReference type="Proteomes" id="UP000605990"/>
    </source>
</evidence>
<evidence type="ECO:0008006" key="3">
    <source>
        <dbReference type="Google" id="ProtNLM"/>
    </source>
</evidence>
<protein>
    <recommendedName>
        <fullName evidence="3">VCBS repeat-containing protein</fullName>
    </recommendedName>
</protein>
<accession>A0ABR7IWG1</accession>
<comment type="caution">
    <text evidence="1">The sequence shown here is derived from an EMBL/GenBank/DDBJ whole genome shotgun (WGS) entry which is preliminary data.</text>
</comment>
<dbReference type="Proteomes" id="UP000605990">
    <property type="component" value="Unassembled WGS sequence"/>
</dbReference>
<name>A0ABR7IWG1_9FLAO</name>
<dbReference type="EMBL" id="JACRUN010000001">
    <property type="protein sequence ID" value="MBC5834119.1"/>
    <property type="molecule type" value="Genomic_DNA"/>
</dbReference>
<proteinExistence type="predicted"/>
<organism evidence="1 2">
    <name type="scientific">Flavobacterium bernardetii</name>
    <dbReference type="NCBI Taxonomy" id="2813823"/>
    <lineage>
        <taxon>Bacteria</taxon>
        <taxon>Pseudomonadati</taxon>
        <taxon>Bacteroidota</taxon>
        <taxon>Flavobacteriia</taxon>
        <taxon>Flavobacteriales</taxon>
        <taxon>Flavobacteriaceae</taxon>
        <taxon>Flavobacterium</taxon>
    </lineage>
</organism>
<evidence type="ECO:0000313" key="1">
    <source>
        <dbReference type="EMBL" id="MBC5834119.1"/>
    </source>
</evidence>